<evidence type="ECO:0000313" key="3">
    <source>
        <dbReference type="EMBL" id="WXB00981.1"/>
    </source>
</evidence>
<evidence type="ECO:0000256" key="1">
    <source>
        <dbReference type="ARBA" id="ARBA00006484"/>
    </source>
</evidence>
<keyword evidence="2" id="KW-0560">Oxidoreductase</keyword>
<dbReference type="Gene3D" id="3.40.50.720">
    <property type="entry name" value="NAD(P)-binding Rossmann-like Domain"/>
    <property type="match status" value="1"/>
</dbReference>
<proteinExistence type="inferred from homology"/>
<dbReference type="PANTHER" id="PTHR43639">
    <property type="entry name" value="OXIDOREDUCTASE, SHORT-CHAIN DEHYDROGENASE/REDUCTASE FAMILY (AFU_ORTHOLOGUE AFUA_5G02870)"/>
    <property type="match status" value="1"/>
</dbReference>
<reference evidence="3" key="1">
    <citation type="submission" date="2021-12" db="EMBL/GenBank/DDBJ databases">
        <title>Discovery of the Pendulisporaceae a myxobacterial family with distinct sporulation behavior and unique specialized metabolism.</title>
        <authorList>
            <person name="Garcia R."/>
            <person name="Popoff A."/>
            <person name="Bader C.D."/>
            <person name="Loehr J."/>
            <person name="Walesch S."/>
            <person name="Walt C."/>
            <person name="Boldt J."/>
            <person name="Bunk B."/>
            <person name="Haeckl F.J.F.P.J."/>
            <person name="Gunesch A.P."/>
            <person name="Birkelbach J."/>
            <person name="Nuebel U."/>
            <person name="Pietschmann T."/>
            <person name="Bach T."/>
            <person name="Mueller R."/>
        </authorList>
    </citation>
    <scope>NUCLEOTIDE SEQUENCE</scope>
    <source>
        <strain evidence="3">MSr11367</strain>
    </source>
</reference>
<sequence length="243" mass="25347">MHDTNGKVALVTGASSGIGLGIAKALLDRGYDVVATSRHASRAGTLVASEKLALVDGDVGEASTASRAVDTALSRFGKLDLLVNNAGIFIGRPFTDYTDDDYARLLSTNLTGFYHMTRAALRHMVPRQSGHIVNMGASLASQPMAGIPSALPMLIKGGIEAATRSLAIEYAARGIRVNVIAPGVIDTPMVPKDKHAQFAALSPANRIGTVEEIADAVLYLDGASFVSGEILHLDGGAHAGRWS</sequence>
<dbReference type="RefSeq" id="WP_394830588.1">
    <property type="nucleotide sequence ID" value="NZ_CP089929.1"/>
</dbReference>
<dbReference type="InterPro" id="IPR036291">
    <property type="entry name" value="NAD(P)-bd_dom_sf"/>
</dbReference>
<evidence type="ECO:0000313" key="4">
    <source>
        <dbReference type="Proteomes" id="UP001374803"/>
    </source>
</evidence>
<dbReference type="Pfam" id="PF13561">
    <property type="entry name" value="adh_short_C2"/>
    <property type="match status" value="1"/>
</dbReference>
<evidence type="ECO:0000256" key="2">
    <source>
        <dbReference type="ARBA" id="ARBA00023002"/>
    </source>
</evidence>
<name>A0ABZ2KQM2_9BACT</name>
<dbReference type="EMBL" id="CP089983">
    <property type="protein sequence ID" value="WXB00981.1"/>
    <property type="molecule type" value="Genomic_DNA"/>
</dbReference>
<keyword evidence="4" id="KW-1185">Reference proteome</keyword>
<dbReference type="PRINTS" id="PR00080">
    <property type="entry name" value="SDRFAMILY"/>
</dbReference>
<dbReference type="CDD" id="cd05233">
    <property type="entry name" value="SDR_c"/>
    <property type="match status" value="1"/>
</dbReference>
<accession>A0ABZ2KQM2</accession>
<protein>
    <submittedName>
        <fullName evidence="3">SDR family oxidoreductase</fullName>
    </submittedName>
</protein>
<dbReference type="PANTHER" id="PTHR43639:SF1">
    <property type="entry name" value="SHORT-CHAIN DEHYDROGENASE_REDUCTASE FAMILY PROTEIN"/>
    <property type="match status" value="1"/>
</dbReference>
<organism evidence="3 4">
    <name type="scientific">Pendulispora rubella</name>
    <dbReference type="NCBI Taxonomy" id="2741070"/>
    <lineage>
        <taxon>Bacteria</taxon>
        <taxon>Pseudomonadati</taxon>
        <taxon>Myxococcota</taxon>
        <taxon>Myxococcia</taxon>
        <taxon>Myxococcales</taxon>
        <taxon>Sorangiineae</taxon>
        <taxon>Pendulisporaceae</taxon>
        <taxon>Pendulispora</taxon>
    </lineage>
</organism>
<comment type="similarity">
    <text evidence="1">Belongs to the short-chain dehydrogenases/reductases (SDR) family.</text>
</comment>
<dbReference type="PRINTS" id="PR00081">
    <property type="entry name" value="GDHRDH"/>
</dbReference>
<dbReference type="Proteomes" id="UP001374803">
    <property type="component" value="Chromosome"/>
</dbReference>
<gene>
    <name evidence="3" type="ORF">LVJ94_29185</name>
</gene>
<dbReference type="SUPFAM" id="SSF51735">
    <property type="entry name" value="NAD(P)-binding Rossmann-fold domains"/>
    <property type="match status" value="1"/>
</dbReference>
<dbReference type="InterPro" id="IPR002347">
    <property type="entry name" value="SDR_fam"/>
</dbReference>